<accession>L7FKL7</accession>
<dbReference type="Gene3D" id="3.40.50.300">
    <property type="entry name" value="P-loop containing nucleotide triphosphate hydrolases"/>
    <property type="match status" value="1"/>
</dbReference>
<proteinExistence type="predicted"/>
<evidence type="ECO:0000256" key="1">
    <source>
        <dbReference type="SAM" id="MobiDB-lite"/>
    </source>
</evidence>
<name>L7FKL7_ENTIV</name>
<feature type="region of interest" description="Disordered" evidence="1">
    <location>
        <begin position="173"/>
        <end position="214"/>
    </location>
</feature>
<dbReference type="Proteomes" id="UP000014680">
    <property type="component" value="Unassembled WGS sequence"/>
</dbReference>
<dbReference type="VEuPathDB" id="AmoebaDB:EIN_283800"/>
<dbReference type="GeneID" id="14883799"/>
<evidence type="ECO:0000313" key="2">
    <source>
        <dbReference type="EMBL" id="ELP84834.1"/>
    </source>
</evidence>
<dbReference type="RefSeq" id="XP_004184180.1">
    <property type="nucleotide sequence ID" value="XM_004184132.1"/>
</dbReference>
<sequence>MAENEETADFKFSVRLNWETEKDDRDPFALIYGEEAKKNEKVVTKYEFEGKSVLLSVFNKEKEERFKTQNTGQYRGFNGFVTVVFPDERNSIDQASYQNTEIVRYTHDQIFIITVVFKSKDITSIMTEQDKTNFENPVCDNYHFAEVEVDDSEKLKEMVKGIAQALMALSLQEKEEEEKKKEEEEEKKKGKKGKKDKKKDKKSKKGDKEKCCIV</sequence>
<keyword evidence="3" id="KW-1185">Reference proteome</keyword>
<reference evidence="2 3" key="1">
    <citation type="submission" date="2012-10" db="EMBL/GenBank/DDBJ databases">
        <authorList>
            <person name="Zafar N."/>
            <person name="Inman J."/>
            <person name="Hall N."/>
            <person name="Lorenzi H."/>
            <person name="Caler E."/>
        </authorList>
    </citation>
    <scope>NUCLEOTIDE SEQUENCE [LARGE SCALE GENOMIC DNA]</scope>
    <source>
        <strain evidence="2 3">IP1</strain>
    </source>
</reference>
<organism evidence="2 3">
    <name type="scientific">Entamoeba invadens IP1</name>
    <dbReference type="NCBI Taxonomy" id="370355"/>
    <lineage>
        <taxon>Eukaryota</taxon>
        <taxon>Amoebozoa</taxon>
        <taxon>Evosea</taxon>
        <taxon>Archamoebae</taxon>
        <taxon>Mastigamoebida</taxon>
        <taxon>Entamoebidae</taxon>
        <taxon>Entamoeba</taxon>
    </lineage>
</organism>
<dbReference type="KEGG" id="eiv:EIN_283800"/>
<protein>
    <submittedName>
        <fullName evidence="2">Uncharacterized protein</fullName>
    </submittedName>
</protein>
<feature type="compositionally biased region" description="Basic residues" evidence="1">
    <location>
        <begin position="189"/>
        <end position="205"/>
    </location>
</feature>
<dbReference type="SUPFAM" id="SSF52540">
    <property type="entry name" value="P-loop containing nucleoside triphosphate hydrolases"/>
    <property type="match status" value="1"/>
</dbReference>
<dbReference type="InterPro" id="IPR027417">
    <property type="entry name" value="P-loop_NTPase"/>
</dbReference>
<feature type="compositionally biased region" description="Basic and acidic residues" evidence="1">
    <location>
        <begin position="177"/>
        <end position="188"/>
    </location>
</feature>
<dbReference type="AlphaFoldDB" id="L7FKL7"/>
<dbReference type="EMBL" id="KB207106">
    <property type="protein sequence ID" value="ELP84834.1"/>
    <property type="molecule type" value="Genomic_DNA"/>
</dbReference>
<evidence type="ECO:0000313" key="3">
    <source>
        <dbReference type="Proteomes" id="UP000014680"/>
    </source>
</evidence>
<gene>
    <name evidence="2" type="ORF">EIN_283800</name>
</gene>